<evidence type="ECO:0000256" key="1">
    <source>
        <dbReference type="SAM" id="MobiDB-lite"/>
    </source>
</evidence>
<protein>
    <recommendedName>
        <fullName evidence="4">RIIa domain-containing protein</fullName>
    </recommendedName>
</protein>
<name>A0A9P0MKC0_NEZVI</name>
<organism evidence="2 3">
    <name type="scientific">Nezara viridula</name>
    <name type="common">Southern green stink bug</name>
    <name type="synonym">Cimex viridulus</name>
    <dbReference type="NCBI Taxonomy" id="85310"/>
    <lineage>
        <taxon>Eukaryota</taxon>
        <taxon>Metazoa</taxon>
        <taxon>Ecdysozoa</taxon>
        <taxon>Arthropoda</taxon>
        <taxon>Hexapoda</taxon>
        <taxon>Insecta</taxon>
        <taxon>Pterygota</taxon>
        <taxon>Neoptera</taxon>
        <taxon>Paraneoptera</taxon>
        <taxon>Hemiptera</taxon>
        <taxon>Heteroptera</taxon>
        <taxon>Panheteroptera</taxon>
        <taxon>Pentatomomorpha</taxon>
        <taxon>Pentatomoidea</taxon>
        <taxon>Pentatomidae</taxon>
        <taxon>Pentatominae</taxon>
        <taxon>Nezara</taxon>
    </lineage>
</organism>
<dbReference type="AlphaFoldDB" id="A0A9P0MKC0"/>
<accession>A0A9P0MKC0</accession>
<dbReference type="CDD" id="cd12084">
    <property type="entry name" value="DD_RII_PKA-like"/>
    <property type="match status" value="1"/>
</dbReference>
<dbReference type="PROSITE" id="PS50096">
    <property type="entry name" value="IQ"/>
    <property type="match status" value="2"/>
</dbReference>
<reference evidence="2" key="1">
    <citation type="submission" date="2022-01" db="EMBL/GenBank/DDBJ databases">
        <authorList>
            <person name="King R."/>
        </authorList>
    </citation>
    <scope>NUCLEOTIDE SEQUENCE</scope>
</reference>
<feature type="compositionally biased region" description="Basic and acidic residues" evidence="1">
    <location>
        <begin position="252"/>
        <end position="262"/>
    </location>
</feature>
<dbReference type="CDD" id="cd23767">
    <property type="entry name" value="IQCD"/>
    <property type="match status" value="1"/>
</dbReference>
<dbReference type="Gene3D" id="1.20.5.190">
    <property type="match status" value="1"/>
</dbReference>
<evidence type="ECO:0000313" key="2">
    <source>
        <dbReference type="EMBL" id="CAH1397150.1"/>
    </source>
</evidence>
<dbReference type="SUPFAM" id="SSF47391">
    <property type="entry name" value="Dimerization-anchoring domain of cAMP-dependent PK regulatory subunit"/>
    <property type="match status" value="1"/>
</dbReference>
<dbReference type="OrthoDB" id="6631328at2759"/>
<sequence>MNYTLQLHSNNRTYPVPRGLHDLMADIAREVLRHKPMQIEHFIFKYLDSLMRIKRFAKGVAPEVDKTISAGAKKTKLLLDLGLTPDQADVAASKLQALVRGHMARKQFKDIVDKKDSFKTSLHDVSYMTSKILKKYNLTPAQANAICTKIQAAFRGWMVRKATICNVPSHESWRHDWLWKEFQMSPSEVKAVTRAEKKSHSKGEELLFQPRRSIDIDHIKFMTAFKGELADYDDRSDTSSIADTTPSEEETEGKQIEEEKSAEKHKKFEVHYPEKEEIVEEEHEEVMEESQKNSTKPPTEVSDEPQSKLDLTEKLEEEKLLEADEVEHEERELVGETEHSEENAHEEHHEYIVDENEPFVEEQEHEVLITRNIDNLSPEESEFYFENKFGEVEELAQEEFIREE</sequence>
<gene>
    <name evidence="2" type="ORF">NEZAVI_LOCUS7054</name>
</gene>
<keyword evidence="3" id="KW-1185">Reference proteome</keyword>
<dbReference type="InterPro" id="IPR000048">
    <property type="entry name" value="IQ_motif_EF-hand-BS"/>
</dbReference>
<evidence type="ECO:0000313" key="3">
    <source>
        <dbReference type="Proteomes" id="UP001152798"/>
    </source>
</evidence>
<proteinExistence type="predicted"/>
<feature type="compositionally biased region" description="Basic and acidic residues" evidence="1">
    <location>
        <begin position="305"/>
        <end position="352"/>
    </location>
</feature>
<dbReference type="EMBL" id="OV725079">
    <property type="protein sequence ID" value="CAH1397150.1"/>
    <property type="molecule type" value="Genomic_DNA"/>
</dbReference>
<evidence type="ECO:0008006" key="4">
    <source>
        <dbReference type="Google" id="ProtNLM"/>
    </source>
</evidence>
<feature type="region of interest" description="Disordered" evidence="1">
    <location>
        <begin position="232"/>
        <end position="359"/>
    </location>
</feature>
<dbReference type="Proteomes" id="UP001152798">
    <property type="component" value="Chromosome 3"/>
</dbReference>
<dbReference type="SMART" id="SM00015">
    <property type="entry name" value="IQ"/>
    <property type="match status" value="2"/>
</dbReference>
<dbReference type="Pfam" id="PF00612">
    <property type="entry name" value="IQ"/>
    <property type="match status" value="2"/>
</dbReference>
<dbReference type="Gene3D" id="1.20.890.10">
    <property type="entry name" value="cAMP-dependent protein kinase regulatory subunit, dimerization-anchoring domain"/>
    <property type="match status" value="1"/>
</dbReference>
<feature type="compositionally biased region" description="Acidic residues" evidence="1">
    <location>
        <begin position="277"/>
        <end position="288"/>
    </location>
</feature>